<keyword evidence="3 9" id="KW-0378">Hydrolase</keyword>
<comment type="similarity">
    <text evidence="9">Belongs to the DEAD box helicase family. DeaD/CsdA subfamily.</text>
</comment>
<dbReference type="GO" id="GO:0033592">
    <property type="term" value="F:RNA strand annealing activity"/>
    <property type="evidence" value="ECO:0007669"/>
    <property type="project" value="TreeGrafter"/>
</dbReference>
<evidence type="ECO:0000256" key="10">
    <source>
        <dbReference type="PROSITE-ProRule" id="PRU00552"/>
    </source>
</evidence>
<evidence type="ECO:0000256" key="9">
    <source>
        <dbReference type="HAMAP-Rule" id="MF_00964"/>
    </source>
</evidence>
<dbReference type="InterPro" id="IPR005580">
    <property type="entry name" value="DbpA/CsdA_RNA-bd_dom"/>
</dbReference>
<dbReference type="GO" id="GO:0070417">
    <property type="term" value="P:cellular response to cold"/>
    <property type="evidence" value="ECO:0007669"/>
    <property type="project" value="InterPro"/>
</dbReference>
<evidence type="ECO:0000256" key="3">
    <source>
        <dbReference type="ARBA" id="ARBA00022801"/>
    </source>
</evidence>
<dbReference type="Gene3D" id="3.40.50.300">
    <property type="entry name" value="P-loop containing nucleotide triphosphate hydrolases"/>
    <property type="match status" value="2"/>
</dbReference>
<dbReference type="InterPro" id="IPR057325">
    <property type="entry name" value="DeaD_dimer"/>
</dbReference>
<dbReference type="Pfam" id="PF00271">
    <property type="entry name" value="Helicase_C"/>
    <property type="match status" value="1"/>
</dbReference>
<name>A0A1I1GPB6_9GAMM</name>
<dbReference type="InterPro" id="IPR011545">
    <property type="entry name" value="DEAD/DEAH_box_helicase_dom"/>
</dbReference>
<comment type="catalytic activity">
    <reaction evidence="8 9">
        <text>ATP + H2O = ADP + phosphate + H(+)</text>
        <dbReference type="Rhea" id="RHEA:13065"/>
        <dbReference type="ChEBI" id="CHEBI:15377"/>
        <dbReference type="ChEBI" id="CHEBI:15378"/>
        <dbReference type="ChEBI" id="CHEBI:30616"/>
        <dbReference type="ChEBI" id="CHEBI:43474"/>
        <dbReference type="ChEBI" id="CHEBI:456216"/>
        <dbReference type="EC" id="3.6.4.13"/>
    </reaction>
</comment>
<evidence type="ECO:0000259" key="14">
    <source>
        <dbReference type="PROSITE" id="PS51195"/>
    </source>
</evidence>
<dbReference type="InterPro" id="IPR001650">
    <property type="entry name" value="Helicase_C-like"/>
</dbReference>
<evidence type="ECO:0000256" key="11">
    <source>
        <dbReference type="SAM" id="MobiDB-lite"/>
    </source>
</evidence>
<keyword evidence="6 9" id="KW-0694">RNA-binding</keyword>
<keyword evidence="5 9" id="KW-0067">ATP-binding</keyword>
<keyword evidence="7 9" id="KW-0346">Stress response</keyword>
<keyword evidence="1 9" id="KW-0963">Cytoplasm</keyword>
<protein>
    <recommendedName>
        <fullName evidence="9">ATP-dependent RNA helicase DeaD</fullName>
        <ecNumber evidence="9">3.6.4.13</ecNumber>
    </recommendedName>
    <alternativeName>
        <fullName evidence="9">Cold-shock DEAD box protein A</fullName>
    </alternativeName>
</protein>
<evidence type="ECO:0000259" key="13">
    <source>
        <dbReference type="PROSITE" id="PS51194"/>
    </source>
</evidence>
<keyword evidence="16" id="KW-1185">Reference proteome</keyword>
<dbReference type="GO" id="GO:0000027">
    <property type="term" value="P:ribosomal large subunit assembly"/>
    <property type="evidence" value="ECO:0007669"/>
    <property type="project" value="UniProtKB-UniRule"/>
</dbReference>
<evidence type="ECO:0000256" key="5">
    <source>
        <dbReference type="ARBA" id="ARBA00022840"/>
    </source>
</evidence>
<organism evidence="15 16">
    <name type="scientific">Pseudoalteromonas denitrificans DSM 6059</name>
    <dbReference type="NCBI Taxonomy" id="1123010"/>
    <lineage>
        <taxon>Bacteria</taxon>
        <taxon>Pseudomonadati</taxon>
        <taxon>Pseudomonadota</taxon>
        <taxon>Gammaproteobacteria</taxon>
        <taxon>Alteromonadales</taxon>
        <taxon>Pseudoalteromonadaceae</taxon>
        <taxon>Pseudoalteromonas</taxon>
    </lineage>
</organism>
<feature type="short sequence motif" description="Q motif" evidence="10">
    <location>
        <begin position="7"/>
        <end position="35"/>
    </location>
</feature>
<dbReference type="PANTHER" id="PTHR47963">
    <property type="entry name" value="DEAD-BOX ATP-DEPENDENT RNA HELICASE 47, MITOCHONDRIAL"/>
    <property type="match status" value="1"/>
</dbReference>
<evidence type="ECO:0000256" key="6">
    <source>
        <dbReference type="ARBA" id="ARBA00022884"/>
    </source>
</evidence>
<evidence type="ECO:0000256" key="4">
    <source>
        <dbReference type="ARBA" id="ARBA00022806"/>
    </source>
</evidence>
<gene>
    <name evidence="9" type="primary">deaD</name>
    <name evidence="9" type="synonym">csdA</name>
    <name evidence="15" type="ORF">SAMN02745724_00986</name>
</gene>
<dbReference type="PROSITE" id="PS00039">
    <property type="entry name" value="DEAD_ATP_HELICASE"/>
    <property type="match status" value="1"/>
</dbReference>
<feature type="region of interest" description="Disordered" evidence="11">
    <location>
        <begin position="439"/>
        <end position="482"/>
    </location>
</feature>
<dbReference type="PROSITE" id="PS51194">
    <property type="entry name" value="HELICASE_CTER"/>
    <property type="match status" value="1"/>
</dbReference>
<dbReference type="PANTHER" id="PTHR47963:SF8">
    <property type="entry name" value="ATP-DEPENDENT RNA HELICASE DEAD"/>
    <property type="match status" value="1"/>
</dbReference>
<dbReference type="RefSeq" id="WP_091980844.1">
    <property type="nucleotide sequence ID" value="NZ_FOLO01000005.1"/>
</dbReference>
<dbReference type="PROSITE" id="PS51195">
    <property type="entry name" value="Q_MOTIF"/>
    <property type="match status" value="1"/>
</dbReference>
<dbReference type="SUPFAM" id="SSF52540">
    <property type="entry name" value="P-loop containing nucleoside triphosphate hydrolases"/>
    <property type="match status" value="1"/>
</dbReference>
<dbReference type="GO" id="GO:0005829">
    <property type="term" value="C:cytosol"/>
    <property type="evidence" value="ECO:0007669"/>
    <property type="project" value="TreeGrafter"/>
</dbReference>
<feature type="domain" description="Helicase ATP-binding" evidence="12">
    <location>
        <begin position="38"/>
        <end position="209"/>
    </location>
</feature>
<dbReference type="Pfam" id="PF25399">
    <property type="entry name" value="DeaD_dimer"/>
    <property type="match status" value="1"/>
</dbReference>
<dbReference type="GO" id="GO:0005840">
    <property type="term" value="C:ribosome"/>
    <property type="evidence" value="ECO:0007669"/>
    <property type="project" value="TreeGrafter"/>
</dbReference>
<dbReference type="STRING" id="1123010.SAMN02745724_00986"/>
<dbReference type="CDD" id="cd18787">
    <property type="entry name" value="SF2_C_DEAD"/>
    <property type="match status" value="1"/>
</dbReference>
<accession>A0A1I1GPB6</accession>
<dbReference type="InterPro" id="IPR014014">
    <property type="entry name" value="RNA_helicase_DEAD_Q_motif"/>
</dbReference>
<dbReference type="InterPro" id="IPR027417">
    <property type="entry name" value="P-loop_NTPase"/>
</dbReference>
<dbReference type="InterPro" id="IPR012677">
    <property type="entry name" value="Nucleotide-bd_a/b_plait_sf"/>
</dbReference>
<evidence type="ECO:0000256" key="2">
    <source>
        <dbReference type="ARBA" id="ARBA00022741"/>
    </source>
</evidence>
<dbReference type="GO" id="GO:0016887">
    <property type="term" value="F:ATP hydrolysis activity"/>
    <property type="evidence" value="ECO:0007669"/>
    <property type="project" value="RHEA"/>
</dbReference>
<evidence type="ECO:0000256" key="7">
    <source>
        <dbReference type="ARBA" id="ARBA00023016"/>
    </source>
</evidence>
<dbReference type="InterPro" id="IPR050547">
    <property type="entry name" value="DEAD_box_RNA_helicases"/>
</dbReference>
<dbReference type="Gene3D" id="3.30.70.330">
    <property type="match status" value="1"/>
</dbReference>
<dbReference type="EC" id="3.6.4.13" evidence="9"/>
<dbReference type="FunFam" id="3.40.50.300:FF:000108">
    <property type="entry name" value="ATP-dependent RNA helicase RhlE"/>
    <property type="match status" value="1"/>
</dbReference>
<dbReference type="Proteomes" id="UP000198862">
    <property type="component" value="Unassembled WGS sequence"/>
</dbReference>
<feature type="compositionally biased region" description="Basic and acidic residues" evidence="11">
    <location>
        <begin position="570"/>
        <end position="604"/>
    </location>
</feature>
<dbReference type="Pfam" id="PF00270">
    <property type="entry name" value="DEAD"/>
    <property type="match status" value="1"/>
</dbReference>
<reference evidence="15 16" key="1">
    <citation type="submission" date="2016-10" db="EMBL/GenBank/DDBJ databases">
        <authorList>
            <person name="de Groot N.N."/>
        </authorList>
    </citation>
    <scope>NUCLEOTIDE SEQUENCE [LARGE SCALE GENOMIC DNA]</scope>
    <source>
        <strain evidence="15 16">DSM 6059</strain>
    </source>
</reference>
<dbReference type="PROSITE" id="PS51192">
    <property type="entry name" value="HELICASE_ATP_BIND_1"/>
    <property type="match status" value="1"/>
</dbReference>
<comment type="subcellular location">
    <subcellularLocation>
        <location evidence="9">Cytoplasm</location>
    </subcellularLocation>
</comment>
<evidence type="ECO:0000313" key="16">
    <source>
        <dbReference type="Proteomes" id="UP000198862"/>
    </source>
</evidence>
<comment type="function">
    <text evidence="9">DEAD-box RNA helicase involved in various cellular processes at low temperature, including ribosome biogenesis, mRNA degradation and translation initiation.</text>
</comment>
<evidence type="ECO:0000313" key="15">
    <source>
        <dbReference type="EMBL" id="SFC13597.1"/>
    </source>
</evidence>
<dbReference type="Pfam" id="PF03880">
    <property type="entry name" value="DbpA"/>
    <property type="match status" value="1"/>
</dbReference>
<keyword evidence="2 9" id="KW-0547">Nucleotide-binding</keyword>
<dbReference type="SMART" id="SM00487">
    <property type="entry name" value="DEXDc"/>
    <property type="match status" value="1"/>
</dbReference>
<evidence type="ECO:0000259" key="12">
    <source>
        <dbReference type="PROSITE" id="PS51192"/>
    </source>
</evidence>
<dbReference type="AlphaFoldDB" id="A0A1I1GPB6"/>
<keyword evidence="4 9" id="KW-0347">Helicase</keyword>
<evidence type="ECO:0000256" key="1">
    <source>
        <dbReference type="ARBA" id="ARBA00022490"/>
    </source>
</evidence>
<feature type="compositionally biased region" description="Basic and acidic residues" evidence="11">
    <location>
        <begin position="442"/>
        <end position="479"/>
    </location>
</feature>
<dbReference type="InterPro" id="IPR000629">
    <property type="entry name" value="RNA-helicase_DEAD-box_CS"/>
</dbReference>
<feature type="region of interest" description="Disordered" evidence="11">
    <location>
        <begin position="562"/>
        <end position="623"/>
    </location>
</feature>
<dbReference type="GO" id="GO:0003724">
    <property type="term" value="F:RNA helicase activity"/>
    <property type="evidence" value="ECO:0007669"/>
    <property type="project" value="UniProtKB-UniRule"/>
</dbReference>
<dbReference type="InterPro" id="IPR044742">
    <property type="entry name" value="DEAD/DEAH_RhlB"/>
</dbReference>
<proteinExistence type="inferred from homology"/>
<dbReference type="HAMAP" id="MF_00964">
    <property type="entry name" value="DEAD_helicase_DeaD"/>
    <property type="match status" value="1"/>
</dbReference>
<feature type="domain" description="DEAD-box RNA helicase Q" evidence="14">
    <location>
        <begin position="7"/>
        <end position="35"/>
    </location>
</feature>
<sequence>MTDSTNITFEELNLNPFVLQSISEMGYTTPTPIQQQSIPALLAGGDVLGEAQTGTGKTAAFGLPTLSRLDANLRAPQMLVVCPTRELAIQVAEALTDFAKHIKGMFVTTVYGGQSYTPQLRDLKRGPQIVVGTPGRMMDHIKKGRLNLDNLKACVLDEADEMLNMGFLEDIEWILEHVPNETQMAFFSATMPAPIKKITRQFLTDPTHIKIESVKANNAKITQKAWRVGRIGKNAGLERIAEVVDYDAMIVFVRTRNDTIVLAEHLNSKGFAASALNGDLQQQDRERIVDQLKSGKIDILIATDVVARGLDVPRISHVINYDLPHDPESYVHRIGRTGRAGREGEAILFATGREMRSLHRLERVTDGQIGTFDMPTSEQLGKKRVAKTQEKLEKLIESNDLSQFQEILEKVAESTELSALELASALLFERQIKMPFFPQPDPVERAFDKNERSSRNGKNDRNGRDRPERGERRPRRDNGEFTTYRFNVGRSQGVRPGDIVGAVANEIAISASDIGQIRLYGDFTHVDLPKDMDKNAFEKLQQVQIRRQAITPSLVTAAQIQEARATDQNNQDRKGNDRGNRNDSRRRNDSRSRNDSRGRDDVWAKKPRSNKGSDSGRIIRQFS</sequence>
<dbReference type="GO" id="GO:0006401">
    <property type="term" value="P:RNA catabolic process"/>
    <property type="evidence" value="ECO:0007669"/>
    <property type="project" value="UniProtKB-UniRule"/>
</dbReference>
<dbReference type="OrthoDB" id="6232645at2"/>
<evidence type="ECO:0000256" key="8">
    <source>
        <dbReference type="ARBA" id="ARBA00047984"/>
    </source>
</evidence>
<feature type="domain" description="Helicase C-terminal" evidence="13">
    <location>
        <begin position="236"/>
        <end position="380"/>
    </location>
</feature>
<dbReference type="InterPro" id="IPR014001">
    <property type="entry name" value="Helicase_ATP-bd"/>
</dbReference>
<dbReference type="InterPro" id="IPR028618">
    <property type="entry name" value="DEAD_helicase_DeaD"/>
</dbReference>
<dbReference type="GO" id="GO:0005524">
    <property type="term" value="F:ATP binding"/>
    <property type="evidence" value="ECO:0007669"/>
    <property type="project" value="UniProtKB-UniRule"/>
</dbReference>
<dbReference type="EMBL" id="FOLO01000005">
    <property type="protein sequence ID" value="SFC13597.1"/>
    <property type="molecule type" value="Genomic_DNA"/>
</dbReference>
<dbReference type="SMART" id="SM00490">
    <property type="entry name" value="HELICc"/>
    <property type="match status" value="1"/>
</dbReference>
<dbReference type="CDD" id="cd00268">
    <property type="entry name" value="DEADc"/>
    <property type="match status" value="1"/>
</dbReference>